<gene>
    <name evidence="1" type="ORF">AX018_10532</name>
</gene>
<reference evidence="1 2" key="1">
    <citation type="submission" date="2018-06" db="EMBL/GenBank/DDBJ databases">
        <title>Genomic Encyclopedia of Archaeal and Bacterial Type Strains, Phase II (KMG-II): from individual species to whole genera.</title>
        <authorList>
            <person name="Goeker M."/>
        </authorList>
    </citation>
    <scope>NUCLEOTIDE SEQUENCE [LARGE SCALE GENOMIC DNA]</scope>
    <source>
        <strain evidence="1 2">CFPB 3232</strain>
    </source>
</reference>
<dbReference type="Proteomes" id="UP000248856">
    <property type="component" value="Unassembled WGS sequence"/>
</dbReference>
<sequence length="303" mass="34680">MILEEFEGEFFEAMLANEGSVLYSELKNSQNLNGGEGHRRSIPEENRLLAFYLKDVTVAAKLDVYRSLGEVVLSRIDADDALLAKLNGPMFTYRDAGKYRCPVFTGISFFEIMILEGLHQRIPDHLWLHYFPHFSRKLVSRARDLRPDDQNHEFPTPLCYLLYELVAASRDWIDDGIRLTEGDALVDPEARDGMHILISFEAAQAMGRILEPILCAPQLTQGLKVELLTVAVRMLAELRHYPRLARLESALRESLITPYDTSINARYVSELRRSFGEVDHVLRAKLRNFDRALAEAEDKARGW</sequence>
<accession>A0A328YQ22</accession>
<evidence type="ECO:0000313" key="1">
    <source>
        <dbReference type="EMBL" id="RAR76148.1"/>
    </source>
</evidence>
<dbReference type="EMBL" id="QLTA01000053">
    <property type="protein sequence ID" value="RAR76148.1"/>
    <property type="molecule type" value="Genomic_DNA"/>
</dbReference>
<proteinExistence type="predicted"/>
<name>A0A328YQ22_9BURK</name>
<dbReference type="AlphaFoldDB" id="A0A328YQ22"/>
<protein>
    <submittedName>
        <fullName evidence="1">Uncharacterized protein</fullName>
    </submittedName>
</protein>
<keyword evidence="2" id="KW-1185">Reference proteome</keyword>
<organism evidence="1 2">
    <name type="scientific">Paracidovorax anthurii</name>
    <dbReference type="NCBI Taxonomy" id="78229"/>
    <lineage>
        <taxon>Bacteria</taxon>
        <taxon>Pseudomonadati</taxon>
        <taxon>Pseudomonadota</taxon>
        <taxon>Betaproteobacteria</taxon>
        <taxon>Burkholderiales</taxon>
        <taxon>Comamonadaceae</taxon>
        <taxon>Paracidovorax</taxon>
    </lineage>
</organism>
<evidence type="ECO:0000313" key="2">
    <source>
        <dbReference type="Proteomes" id="UP000248856"/>
    </source>
</evidence>
<comment type="caution">
    <text evidence="1">The sequence shown here is derived from an EMBL/GenBank/DDBJ whole genome shotgun (WGS) entry which is preliminary data.</text>
</comment>